<dbReference type="EnsemblBacteria" id="CAC12600">
    <property type="protein sequence ID" value="CAC12600"/>
    <property type="gene ID" value="CAC12600"/>
</dbReference>
<reference evidence="2 3" key="1">
    <citation type="journal article" date="2000" name="Nature">
        <title>The genome sequence of the thermoacidophilic scavenger Thermoplasma acidophilum.</title>
        <authorList>
            <person name="Ruepp A."/>
            <person name="Graml W."/>
            <person name="Santos-Martinez M.L."/>
            <person name="Koretke K.K."/>
            <person name="Volker C."/>
            <person name="Mewes H.W."/>
            <person name="Frishman D."/>
            <person name="Stocker S."/>
            <person name="Lupas A.N."/>
            <person name="Baumeister W."/>
        </authorList>
    </citation>
    <scope>NUCLEOTIDE SEQUENCE [LARGE SCALE GENOMIC DNA]</scope>
    <source>
        <strain evidence="3">ATCC 25905 / DSM 1728 / JCM 9062 / NBRC 15155 / AMRC-C165</strain>
    </source>
</reference>
<organism evidence="2 3">
    <name type="scientific">Thermoplasma acidophilum (strain ATCC 25905 / DSM 1728 / JCM 9062 / NBRC 15155 / AMRC-C165)</name>
    <dbReference type="NCBI Taxonomy" id="273075"/>
    <lineage>
        <taxon>Archaea</taxon>
        <taxon>Methanobacteriati</taxon>
        <taxon>Thermoplasmatota</taxon>
        <taxon>Thermoplasmata</taxon>
        <taxon>Thermoplasmatales</taxon>
        <taxon>Thermoplasmataceae</taxon>
        <taxon>Thermoplasma</taxon>
    </lineage>
</organism>
<dbReference type="HOGENOM" id="CLU_1773292_0_0_2"/>
<dbReference type="InParanoid" id="Q9HI63"/>
<dbReference type="OrthoDB" id="381790at2157"/>
<evidence type="ECO:0000256" key="1">
    <source>
        <dbReference type="SAM" id="Phobius"/>
    </source>
</evidence>
<dbReference type="AlphaFoldDB" id="Q9HI63"/>
<keyword evidence="1" id="KW-0812">Transmembrane</keyword>
<feature type="transmembrane region" description="Helical" evidence="1">
    <location>
        <begin position="50"/>
        <end position="68"/>
    </location>
</feature>
<proteinExistence type="predicted"/>
<accession>Q9HI63</accession>
<dbReference type="PaxDb" id="273075-Ta1482"/>
<keyword evidence="1" id="KW-1133">Transmembrane helix</keyword>
<dbReference type="EMBL" id="AL445067">
    <property type="protein sequence ID" value="CAC12600.1"/>
    <property type="molecule type" value="Genomic_DNA"/>
</dbReference>
<keyword evidence="3" id="KW-1185">Reference proteome</keyword>
<dbReference type="eggNOG" id="arCOG07417">
    <property type="taxonomic scope" value="Archaea"/>
</dbReference>
<dbReference type="Proteomes" id="UP000001024">
    <property type="component" value="Chromosome"/>
</dbReference>
<sequence>MPDPVEVPTQPPVKRARKIASIVAVIIIAMSFGLLYGLSMNSTVTVNVMYINVVVTVNGASTIIPVQFNHETLGSGEKVYFSVDLKGGTDGLTVNAVSSGTTGFAVGSVTSIPASIGPGSTLILKLFFVTPNYDYAGDLTVNVSAS</sequence>
<evidence type="ECO:0000313" key="2">
    <source>
        <dbReference type="EMBL" id="CAC12600.1"/>
    </source>
</evidence>
<protein>
    <submittedName>
        <fullName evidence="2">Uncharacterized protein</fullName>
    </submittedName>
</protein>
<gene>
    <name evidence="2" type="ordered locus">Ta1482</name>
</gene>
<keyword evidence="1" id="KW-0472">Membrane</keyword>
<name>Q9HI63_THEAC</name>
<feature type="transmembrane region" description="Helical" evidence="1">
    <location>
        <begin position="19"/>
        <end position="38"/>
    </location>
</feature>
<dbReference type="STRING" id="273075.gene:9572713"/>
<dbReference type="KEGG" id="tac:Ta1482"/>
<dbReference type="RefSeq" id="WP_010901882.1">
    <property type="nucleotide sequence ID" value="NC_002578.1"/>
</dbReference>
<evidence type="ECO:0000313" key="3">
    <source>
        <dbReference type="Proteomes" id="UP000001024"/>
    </source>
</evidence>